<sequence>RSVSDVSPDNSLRRQAISPLSLGSVRAWQVLHSPAPSSICPGLWDLAGGFSVLLRDGPLDKDQAERTAAFDNEGFCPICQKLSSRHSDTRLRAGPCPSDYFRALQAWPSPARPDKEGESVYPPPRVSSLQSAPPPAPCSPRSLPPTRLPCGDSETRSRSDFGLPYIRRLPTSSSALPCIMDRSVQELFLNFMIVLITVMLMWLLVRSYQN</sequence>
<reference evidence="3" key="1">
    <citation type="thesis" date="2021" institute="BYU ScholarsArchive" country="Provo, UT, USA">
        <title>Applications of and Algorithms for Genome Assembly and Genomic Analyses with an Emphasis on Marine Teleosts.</title>
        <authorList>
            <person name="Pickett B.D."/>
        </authorList>
    </citation>
    <scope>NUCLEOTIDE SEQUENCE</scope>
    <source>
        <strain evidence="3">HI-2016</strain>
    </source>
</reference>
<organism evidence="3 4">
    <name type="scientific">Albula glossodonta</name>
    <name type="common">roundjaw bonefish</name>
    <dbReference type="NCBI Taxonomy" id="121402"/>
    <lineage>
        <taxon>Eukaryota</taxon>
        <taxon>Metazoa</taxon>
        <taxon>Chordata</taxon>
        <taxon>Craniata</taxon>
        <taxon>Vertebrata</taxon>
        <taxon>Euteleostomi</taxon>
        <taxon>Actinopterygii</taxon>
        <taxon>Neopterygii</taxon>
        <taxon>Teleostei</taxon>
        <taxon>Albuliformes</taxon>
        <taxon>Albulidae</taxon>
        <taxon>Albula</taxon>
    </lineage>
</organism>
<keyword evidence="2" id="KW-1133">Transmembrane helix</keyword>
<comment type="caution">
    <text evidence="3">The sequence shown here is derived from an EMBL/GenBank/DDBJ whole genome shotgun (WGS) entry which is preliminary data.</text>
</comment>
<feature type="compositionally biased region" description="Pro residues" evidence="1">
    <location>
        <begin position="132"/>
        <end position="147"/>
    </location>
</feature>
<dbReference type="InterPro" id="IPR008028">
    <property type="entry name" value="Sarcolipin"/>
</dbReference>
<keyword evidence="2" id="KW-0812">Transmembrane</keyword>
<keyword evidence="2" id="KW-0472">Membrane</keyword>
<evidence type="ECO:0000256" key="1">
    <source>
        <dbReference type="SAM" id="MobiDB-lite"/>
    </source>
</evidence>
<gene>
    <name evidence="3" type="ORF">JZ751_025351</name>
</gene>
<dbReference type="AlphaFoldDB" id="A0A8T2NDW2"/>
<feature type="region of interest" description="Disordered" evidence="1">
    <location>
        <begin position="109"/>
        <end position="156"/>
    </location>
</feature>
<dbReference type="OrthoDB" id="8598376at2759"/>
<proteinExistence type="predicted"/>
<evidence type="ECO:0000313" key="4">
    <source>
        <dbReference type="Proteomes" id="UP000824540"/>
    </source>
</evidence>
<evidence type="ECO:0000313" key="3">
    <source>
        <dbReference type="EMBL" id="KAG9338683.1"/>
    </source>
</evidence>
<feature type="transmembrane region" description="Helical" evidence="2">
    <location>
        <begin position="187"/>
        <end position="205"/>
    </location>
</feature>
<dbReference type="GO" id="GO:0016020">
    <property type="term" value="C:membrane"/>
    <property type="evidence" value="ECO:0007669"/>
    <property type="project" value="InterPro"/>
</dbReference>
<dbReference type="CDD" id="cd20253">
    <property type="entry name" value="Sarcolipin"/>
    <property type="match status" value="1"/>
</dbReference>
<feature type="non-terminal residue" evidence="3">
    <location>
        <position position="1"/>
    </location>
</feature>
<accession>A0A8T2NDW2</accession>
<protein>
    <submittedName>
        <fullName evidence="3">Uncharacterized protein</fullName>
    </submittedName>
</protein>
<evidence type="ECO:0000256" key="2">
    <source>
        <dbReference type="SAM" id="Phobius"/>
    </source>
</evidence>
<dbReference type="Pfam" id="PF05366">
    <property type="entry name" value="Sarcolipin"/>
    <property type="match status" value="1"/>
</dbReference>
<dbReference type="GO" id="GO:0030234">
    <property type="term" value="F:enzyme regulator activity"/>
    <property type="evidence" value="ECO:0007669"/>
    <property type="project" value="InterPro"/>
</dbReference>
<name>A0A8T2NDW2_9TELE</name>
<dbReference type="Proteomes" id="UP000824540">
    <property type="component" value="Unassembled WGS sequence"/>
</dbReference>
<dbReference type="EMBL" id="JAFBMS010000062">
    <property type="protein sequence ID" value="KAG9338683.1"/>
    <property type="molecule type" value="Genomic_DNA"/>
</dbReference>
<keyword evidence="4" id="KW-1185">Reference proteome</keyword>